<dbReference type="InterPro" id="IPR024983">
    <property type="entry name" value="CHAT_dom"/>
</dbReference>
<dbReference type="OrthoDB" id="9991317at2759"/>
<evidence type="ECO:0000313" key="3">
    <source>
        <dbReference type="EMBL" id="KAF7502933.1"/>
    </source>
</evidence>
<proteinExistence type="predicted"/>
<protein>
    <recommendedName>
        <fullName evidence="2">CHAT domain-containing protein</fullName>
    </recommendedName>
</protein>
<gene>
    <name evidence="3" type="ORF">GJ744_004809</name>
</gene>
<feature type="region of interest" description="Disordered" evidence="1">
    <location>
        <begin position="939"/>
        <end position="970"/>
    </location>
</feature>
<dbReference type="InterPro" id="IPR011990">
    <property type="entry name" value="TPR-like_helical_dom_sf"/>
</dbReference>
<organism evidence="3 4">
    <name type="scientific">Endocarpon pusillum</name>
    <dbReference type="NCBI Taxonomy" id="364733"/>
    <lineage>
        <taxon>Eukaryota</taxon>
        <taxon>Fungi</taxon>
        <taxon>Dikarya</taxon>
        <taxon>Ascomycota</taxon>
        <taxon>Pezizomycotina</taxon>
        <taxon>Eurotiomycetes</taxon>
        <taxon>Chaetothyriomycetidae</taxon>
        <taxon>Verrucariales</taxon>
        <taxon>Verrucariaceae</taxon>
        <taxon>Endocarpon</taxon>
    </lineage>
</organism>
<comment type="caution">
    <text evidence="3">The sequence shown here is derived from an EMBL/GenBank/DDBJ whole genome shotgun (WGS) entry which is preliminary data.</text>
</comment>
<evidence type="ECO:0000259" key="2">
    <source>
        <dbReference type="Pfam" id="PF12770"/>
    </source>
</evidence>
<dbReference type="SUPFAM" id="SSF48452">
    <property type="entry name" value="TPR-like"/>
    <property type="match status" value="3"/>
</dbReference>
<dbReference type="PANTHER" id="PTHR19959">
    <property type="entry name" value="KINESIN LIGHT CHAIN"/>
    <property type="match status" value="1"/>
</dbReference>
<feature type="domain" description="CHAT" evidence="2">
    <location>
        <begin position="653"/>
        <end position="990"/>
    </location>
</feature>
<dbReference type="Pfam" id="PF13374">
    <property type="entry name" value="TPR_10"/>
    <property type="match status" value="2"/>
</dbReference>
<reference evidence="3" key="1">
    <citation type="submission" date="2020-02" db="EMBL/GenBank/DDBJ databases">
        <authorList>
            <person name="Palmer J.M."/>
        </authorList>
    </citation>
    <scope>NUCLEOTIDE SEQUENCE</scope>
    <source>
        <strain evidence="3">EPUS1.4</strain>
        <tissue evidence="3">Thallus</tissue>
    </source>
</reference>
<accession>A0A8H7DZX4</accession>
<dbReference type="PANTHER" id="PTHR19959:SF119">
    <property type="entry name" value="FUNGAL LIPASE-LIKE DOMAIN-CONTAINING PROTEIN"/>
    <property type="match status" value="1"/>
</dbReference>
<evidence type="ECO:0000313" key="4">
    <source>
        <dbReference type="Proteomes" id="UP000606974"/>
    </source>
</evidence>
<dbReference type="Proteomes" id="UP000606974">
    <property type="component" value="Unassembled WGS sequence"/>
</dbReference>
<dbReference type="Pfam" id="PF12770">
    <property type="entry name" value="CHAT"/>
    <property type="match status" value="1"/>
</dbReference>
<dbReference type="Gene3D" id="1.25.40.10">
    <property type="entry name" value="Tetratricopeptide repeat domain"/>
    <property type="match status" value="2"/>
</dbReference>
<evidence type="ECO:0000256" key="1">
    <source>
        <dbReference type="SAM" id="MobiDB-lite"/>
    </source>
</evidence>
<name>A0A8H7DZX4_9EURO</name>
<dbReference type="Gene3D" id="1.10.150.90">
    <property type="entry name" value="Immunodeficiency lentiviruses, gag gene matrix protein p17"/>
    <property type="match status" value="1"/>
</dbReference>
<sequence>MEYQRTEVMTDLEIAIQRLQETLDTTPADHPERARRLLDLGIGYGDRYQRTGAVTDLGIAIQRFQEGLDMTPADHPERASRLQALGIGYRDRYLRTGAMTDLEIAIQRLQEALDTTPVDHPDRALRLQDLGIGYRDRYLRTGAVTDFEIAIQRHQEALDMTPVDHPDRALRLQDLGTGYRDRYQKAGAITDLEIAIQRHQEALDMTPADHPERALRLQALGLGYGDRYQRTGAVTDLGIAIQRFQEGLDMTPADHPERASQLQALGIGYRDRYQRTGAMTDLEIAIQRLQEALDTTPADHPDRALRLQDLGTGYGDRYQETGAMTDLEIAIQRFQEALDTTPADHPERARRLQALGIGYKDRYQRTGAMTDLGIAIQRYQEGLDTTPADHPERARRLLDLGIGYRDRYQRTGAVTDLEIAIQRYQEALDHSSSFINNRLRSGRLLLTLHAQAGNWPQAYQAASKTVSLVPLLTPRSLETSDKQHLLREVVDLASDASAITLSAAKTPFDAVQALELGRGVIAGSLNEVRADISDLQQKHPQLVEEYITLRGQLDAPTTSMQRQVDQRYNASQKLERMIQQIRRLPDFDRFLLAPSEDELKAAAQGGPVVIINVSDYRCDALIIEKTQIRALRLPHLHTSDIRDRTTGSLTEPEILEWLWKTIAQPVLHMLRFTITPSDGCWPHIWWIPTGPLAKFPIHAAGCHSRSPSDNVIDRVISSYSSSVRTIMHGRDYRSQTIRMPRSEEIILVAMQKTPEQSDLQSATQEIEELEGLCSSMNLQVRKPSPYKEQVLSALNSCKIFHFAGHGLTDPSDPSKSQLLLADWKTEPLTVASLMETNLRKQMPFLAYLSACGTGQIKHDELIDEGLHLISACQLAGFQHVIGTLWEVNDKSCVDMAITTYKWMRDHGMSDESVSEGLHHASKYLRRQWIEENSARGALKRGKGVQTTRDGQMALERSYSGQGEGRDPRDVELYDDTELSPPYWVPYVHFGV</sequence>
<dbReference type="EMBL" id="JAACFV010000208">
    <property type="protein sequence ID" value="KAF7502933.1"/>
    <property type="molecule type" value="Genomic_DNA"/>
</dbReference>
<keyword evidence="4" id="KW-1185">Reference proteome</keyword>
<dbReference type="AlphaFoldDB" id="A0A8H7DZX4"/>
<dbReference type="InterPro" id="IPR012344">
    <property type="entry name" value="Matrix_HIV/RSV_N"/>
</dbReference>